<dbReference type="RefSeq" id="WP_331703396.1">
    <property type="nucleotide sequence ID" value="NZ_JAZHBO010000001.1"/>
</dbReference>
<evidence type="ECO:0000259" key="2">
    <source>
        <dbReference type="PROSITE" id="PS50106"/>
    </source>
</evidence>
<accession>A0ABU7V0I8</accession>
<proteinExistence type="predicted"/>
<name>A0ABU7V0I8_9GAMM</name>
<dbReference type="Gene3D" id="2.30.42.10">
    <property type="match status" value="1"/>
</dbReference>
<dbReference type="InterPro" id="IPR024191">
    <property type="entry name" value="Peptidase_M61"/>
</dbReference>
<feature type="signal peptide" evidence="1">
    <location>
        <begin position="1"/>
        <end position="22"/>
    </location>
</feature>
<evidence type="ECO:0000256" key="1">
    <source>
        <dbReference type="SAM" id="SignalP"/>
    </source>
</evidence>
<dbReference type="InterPro" id="IPR036034">
    <property type="entry name" value="PDZ_sf"/>
</dbReference>
<dbReference type="SUPFAM" id="SSF50156">
    <property type="entry name" value="PDZ domain-like"/>
    <property type="match status" value="1"/>
</dbReference>
<keyword evidence="1" id="KW-0732">Signal</keyword>
<evidence type="ECO:0000313" key="3">
    <source>
        <dbReference type="EMBL" id="MEF2155332.1"/>
    </source>
</evidence>
<dbReference type="PIRSF" id="PIRSF016493">
    <property type="entry name" value="Glycyl_aminpptds"/>
    <property type="match status" value="1"/>
</dbReference>
<dbReference type="Gene3D" id="1.10.390.10">
    <property type="entry name" value="Neutral Protease Domain 2"/>
    <property type="match status" value="1"/>
</dbReference>
<keyword evidence="4" id="KW-1185">Reference proteome</keyword>
<dbReference type="EMBL" id="JAZHBO010000001">
    <property type="protein sequence ID" value="MEF2155332.1"/>
    <property type="molecule type" value="Genomic_DNA"/>
</dbReference>
<organism evidence="3 4">
    <name type="scientific">Aquilutibacter rugosus</name>
    <dbReference type="NCBI Taxonomy" id="3115820"/>
    <lineage>
        <taxon>Bacteria</taxon>
        <taxon>Pseudomonadati</taxon>
        <taxon>Pseudomonadota</taxon>
        <taxon>Gammaproteobacteria</taxon>
        <taxon>Lysobacterales</taxon>
        <taxon>Lysobacteraceae</taxon>
        <taxon>Aquilutibacter</taxon>
    </lineage>
</organism>
<protein>
    <submittedName>
        <fullName evidence="3">Peptidase M61</fullName>
    </submittedName>
</protein>
<dbReference type="Pfam" id="PF05299">
    <property type="entry name" value="Peptidase_M61"/>
    <property type="match status" value="1"/>
</dbReference>
<dbReference type="Gene3D" id="2.60.40.3650">
    <property type="match status" value="1"/>
</dbReference>
<dbReference type="InterPro" id="IPR040756">
    <property type="entry name" value="Peptidase_M61_N"/>
</dbReference>
<feature type="domain" description="PDZ" evidence="2">
    <location>
        <begin position="530"/>
        <end position="607"/>
    </location>
</feature>
<gene>
    <name evidence="3" type="ORF">V3390_03675</name>
</gene>
<dbReference type="InterPro" id="IPR001478">
    <property type="entry name" value="PDZ"/>
</dbReference>
<dbReference type="Pfam" id="PF17899">
    <property type="entry name" value="Peptidase_M61_N"/>
    <property type="match status" value="1"/>
</dbReference>
<feature type="chain" id="PRO_5045530570" evidence="1">
    <location>
        <begin position="23"/>
        <end position="642"/>
    </location>
</feature>
<dbReference type="InterPro" id="IPR007963">
    <property type="entry name" value="Peptidase_M61_catalytic"/>
</dbReference>
<dbReference type="InterPro" id="IPR027268">
    <property type="entry name" value="Peptidase_M4/M1_CTD_sf"/>
</dbReference>
<evidence type="ECO:0000313" key="4">
    <source>
        <dbReference type="Proteomes" id="UP001356170"/>
    </source>
</evidence>
<sequence>MILRTSVTALALAVGMAVFGNAQGMAIKDADLTQWQSKVPAPVNQPYPYGTMRLQVDTTDTTRRIFKVRQEIPVRAGPLTLLYPKWLPGNHAPNGPINKVAGIRFRAGNQTLQWKRDPYDVYAFHLEVPQGVTNITAEFEYLSPSAREQGRITATQDMLNLQWNAVALYPAGYYVRQIPVQASVKYPQGFTAATALSSSSKDADNTVRYETVPLDTLIDSPVYAGRYFKSWDLDPGSKTPVRLNVVADAPEQLEMPDEALRAHRALVTQAYKAFGSHHYDHYEFLLSLSDQMGGNGLEHHRSSENGHDPDHFTNWKGSFVGRDLLAHEFAHSWDGKFRRGADLTTPDYNTPMGNTLLWVYEGQTQFWGNVLAARSGLVSQDQAKDAAAIVVSTYADERPGFGWRSIADTTFDPIINKRSPQANTGYQLSEDYYRGGQMVWLAVHAKIAELTGERKGIDEFARAFFGVDSGSWDVRPYTFEDVVATLNSVAPFDWATFLRERIDGTRSPADGIIANGWRLAYRDKPNDYQKAALGESKTANFALSLGMNIASADGRINSVLWDGPAFNAGLGIGQTLLAVNGMAYTKDRLETAVRAKQPIRLVVRNGEVVRDVTIDYRGGLRYPVLERIPGTPDRLSALLAPR</sequence>
<comment type="caution">
    <text evidence="3">The sequence shown here is derived from an EMBL/GenBank/DDBJ whole genome shotgun (WGS) entry which is preliminary data.</text>
</comment>
<dbReference type="PROSITE" id="PS50106">
    <property type="entry name" value="PDZ"/>
    <property type="match status" value="1"/>
</dbReference>
<reference evidence="3 4" key="1">
    <citation type="submission" date="2024-01" db="EMBL/GenBank/DDBJ databases">
        <title>Novel species of the genus Luteimonas isolated from rivers.</title>
        <authorList>
            <person name="Lu H."/>
        </authorList>
    </citation>
    <scope>NUCLEOTIDE SEQUENCE [LARGE SCALE GENOMIC DNA]</scope>
    <source>
        <strain evidence="3 4">FXH3W</strain>
    </source>
</reference>
<dbReference type="Proteomes" id="UP001356170">
    <property type="component" value="Unassembled WGS sequence"/>
</dbReference>